<dbReference type="InterPro" id="IPR020846">
    <property type="entry name" value="MFS_dom"/>
</dbReference>
<evidence type="ECO:0000256" key="4">
    <source>
        <dbReference type="SAM" id="Phobius"/>
    </source>
</evidence>
<feature type="transmembrane region" description="Helical" evidence="4">
    <location>
        <begin position="288"/>
        <end position="307"/>
    </location>
</feature>
<dbReference type="Gene3D" id="1.20.1250.20">
    <property type="entry name" value="MFS general substrate transporter like domains"/>
    <property type="match status" value="2"/>
</dbReference>
<dbReference type="Pfam" id="PF07690">
    <property type="entry name" value="MFS_1"/>
    <property type="match status" value="1"/>
</dbReference>
<feature type="region of interest" description="Disordered" evidence="3">
    <location>
        <begin position="17"/>
        <end position="36"/>
    </location>
</feature>
<keyword evidence="4" id="KW-0812">Transmembrane</keyword>
<dbReference type="PANTHER" id="PTHR11360:SF281">
    <property type="entry name" value="ASPYRIDONES EFFLUX PROTEIN APDF-RELATED"/>
    <property type="match status" value="1"/>
</dbReference>
<feature type="domain" description="Major facilitator superfamily (MFS) profile" evidence="5">
    <location>
        <begin position="249"/>
        <end position="438"/>
    </location>
</feature>
<feature type="transmembrane region" description="Helical" evidence="4">
    <location>
        <begin position="409"/>
        <end position="430"/>
    </location>
</feature>
<keyword evidence="4" id="KW-0472">Membrane</keyword>
<organism evidence="6 8">
    <name type="scientific">Verticillium longisporum</name>
    <name type="common">Verticillium dahliae var. longisporum</name>
    <dbReference type="NCBI Taxonomy" id="100787"/>
    <lineage>
        <taxon>Eukaryota</taxon>
        <taxon>Fungi</taxon>
        <taxon>Dikarya</taxon>
        <taxon>Ascomycota</taxon>
        <taxon>Pezizomycotina</taxon>
        <taxon>Sordariomycetes</taxon>
        <taxon>Hypocreomycetidae</taxon>
        <taxon>Glomerellales</taxon>
        <taxon>Plectosphaerellaceae</taxon>
        <taxon>Verticillium</taxon>
    </lineage>
</organism>
<accession>A0A0G4KL63</accession>
<proteinExistence type="inferred from homology"/>
<gene>
    <name evidence="6" type="ORF">BN1708_002142</name>
    <name evidence="7" type="ORF">HYQ45_002492</name>
</gene>
<feature type="transmembrane region" description="Helical" evidence="4">
    <location>
        <begin position="340"/>
        <end position="363"/>
    </location>
</feature>
<keyword evidence="8" id="KW-1185">Reference proteome</keyword>
<dbReference type="AlphaFoldDB" id="A0A0G4KL63"/>
<dbReference type="GO" id="GO:0022857">
    <property type="term" value="F:transmembrane transporter activity"/>
    <property type="evidence" value="ECO:0007669"/>
    <property type="project" value="InterPro"/>
</dbReference>
<feature type="transmembrane region" description="Helical" evidence="4">
    <location>
        <begin position="84"/>
        <end position="106"/>
    </location>
</feature>
<feature type="transmembrane region" description="Helical" evidence="4">
    <location>
        <begin position="43"/>
        <end position="64"/>
    </location>
</feature>
<name>A0A0G4KL63_VERLO</name>
<evidence type="ECO:0000313" key="8">
    <source>
        <dbReference type="Proteomes" id="UP000044602"/>
    </source>
</evidence>
<dbReference type="InterPro" id="IPR050327">
    <property type="entry name" value="Proton-linked_MCT"/>
</dbReference>
<feature type="transmembrane region" description="Helical" evidence="4">
    <location>
        <begin position="204"/>
        <end position="223"/>
    </location>
</feature>
<evidence type="ECO:0000256" key="2">
    <source>
        <dbReference type="ARBA" id="ARBA00006727"/>
    </source>
</evidence>
<dbReference type="EMBL" id="JAEMWZ010000040">
    <property type="protein sequence ID" value="KAG7140775.1"/>
    <property type="molecule type" value="Genomic_DNA"/>
</dbReference>
<dbReference type="PROSITE" id="PS50850">
    <property type="entry name" value="MFS"/>
    <property type="match status" value="1"/>
</dbReference>
<evidence type="ECO:0000313" key="7">
    <source>
        <dbReference type="EMBL" id="KAG7140775.1"/>
    </source>
</evidence>
<protein>
    <submittedName>
        <fullName evidence="7">MFS transporter asaE like protein</fullName>
    </submittedName>
</protein>
<comment type="subcellular location">
    <subcellularLocation>
        <location evidence="1">Membrane</location>
        <topology evidence="1">Multi-pass membrane protein</topology>
    </subcellularLocation>
</comment>
<dbReference type="CDD" id="cd17352">
    <property type="entry name" value="MFS_MCT_SLC16"/>
    <property type="match status" value="1"/>
</dbReference>
<dbReference type="InterPro" id="IPR011701">
    <property type="entry name" value="MFS"/>
</dbReference>
<reference evidence="7" key="2">
    <citation type="journal article" date="2021" name="Mol. Plant Pathol.">
        <title>A 20-kb lineage-specific genomic region tames virulence in pathogenic amphidiploid Verticillium longisporum.</title>
        <authorList>
            <person name="Harting R."/>
            <person name="Starke J."/>
            <person name="Kusch H."/>
            <person name="Poggeler S."/>
            <person name="Maurus I."/>
            <person name="Schluter R."/>
            <person name="Landesfeind M."/>
            <person name="Bulla I."/>
            <person name="Nowrousian M."/>
            <person name="de Jonge R."/>
            <person name="Stahlhut G."/>
            <person name="Hoff K.J."/>
            <person name="Asshauer K.P."/>
            <person name="Thurmer A."/>
            <person name="Stanke M."/>
            <person name="Daniel R."/>
            <person name="Morgenstern B."/>
            <person name="Thomma B.P.H.J."/>
            <person name="Kronstad J.W."/>
            <person name="Braus-Stromeyer S.A."/>
            <person name="Braus G.H."/>
        </authorList>
    </citation>
    <scope>NUCLEOTIDE SEQUENCE</scope>
    <source>
        <strain evidence="7">Vl32</strain>
    </source>
</reference>
<dbReference type="Proteomes" id="UP000689129">
    <property type="component" value="Unassembled WGS sequence"/>
</dbReference>
<evidence type="ECO:0000313" key="6">
    <source>
        <dbReference type="EMBL" id="CRK09386.1"/>
    </source>
</evidence>
<feature type="compositionally biased region" description="Polar residues" evidence="3">
    <location>
        <begin position="27"/>
        <end position="36"/>
    </location>
</feature>
<sequence length="438" mass="47148">MTTEKETPKQVREQLALESGALPVNEPEQQQAPQGESENTLHAWLTVTGAVLVYFVCFGFMTSFGFFQDYYSKNRLTDSSPSLVALIGSLQLGLMYLVGPISGALLDAWGPKLLYIAGATGAIISCVGLSFAQPDQIWQYFLSQGVLFGLTVAFGVQVALSVTGQHFKKNRALAMGIVAGGSSAGGVCFPIMFSRLVPKIGFPWTIRVAALLFLVCYVIAILISKPKSPVRSIDSIRDIVDFNGFKDVRYVTLALATVVGNLGLYVPYNFLEAFLKLHHPEASIGSYLLPLINGSSFFGRISGGFIADKIGGLNLLYPMTILSGVLCLTMWLLAKSVGLIVAFACLYGFCSGTYISVMPSIVARISPEKHIGARLGAFFSLGAIGVFTGTPIGGAFIREGTEKEFQGLVLFGGCCMTAAGLLLLTARWLCDRNFKTKW</sequence>
<keyword evidence="4" id="KW-1133">Transmembrane helix</keyword>
<feature type="transmembrane region" description="Helical" evidence="4">
    <location>
        <begin position="113"/>
        <end position="131"/>
    </location>
</feature>
<feature type="transmembrane region" description="Helical" evidence="4">
    <location>
        <begin position="314"/>
        <end position="334"/>
    </location>
</feature>
<feature type="transmembrane region" description="Helical" evidence="4">
    <location>
        <begin position="172"/>
        <end position="192"/>
    </location>
</feature>
<dbReference type="Proteomes" id="UP000044602">
    <property type="component" value="Unassembled WGS sequence"/>
</dbReference>
<dbReference type="SUPFAM" id="SSF103473">
    <property type="entry name" value="MFS general substrate transporter"/>
    <property type="match status" value="1"/>
</dbReference>
<evidence type="ECO:0000259" key="5">
    <source>
        <dbReference type="PROSITE" id="PS50850"/>
    </source>
</evidence>
<dbReference type="EMBL" id="CVQH01002224">
    <property type="protein sequence ID" value="CRK09386.1"/>
    <property type="molecule type" value="Genomic_DNA"/>
</dbReference>
<dbReference type="OrthoDB" id="6509908at2759"/>
<evidence type="ECO:0000256" key="1">
    <source>
        <dbReference type="ARBA" id="ARBA00004141"/>
    </source>
</evidence>
<feature type="transmembrane region" description="Helical" evidence="4">
    <location>
        <begin position="250"/>
        <end position="268"/>
    </location>
</feature>
<feature type="transmembrane region" description="Helical" evidence="4">
    <location>
        <begin position="375"/>
        <end position="397"/>
    </location>
</feature>
<dbReference type="InterPro" id="IPR036259">
    <property type="entry name" value="MFS_trans_sf"/>
</dbReference>
<comment type="similarity">
    <text evidence="2">Belongs to the major facilitator superfamily. Monocarboxylate porter (TC 2.A.1.13) family.</text>
</comment>
<dbReference type="GO" id="GO:0016020">
    <property type="term" value="C:membrane"/>
    <property type="evidence" value="ECO:0007669"/>
    <property type="project" value="UniProtKB-SubCell"/>
</dbReference>
<evidence type="ECO:0000256" key="3">
    <source>
        <dbReference type="SAM" id="MobiDB-lite"/>
    </source>
</evidence>
<feature type="transmembrane region" description="Helical" evidence="4">
    <location>
        <begin position="137"/>
        <end position="160"/>
    </location>
</feature>
<reference evidence="6 8" key="1">
    <citation type="submission" date="2015-05" db="EMBL/GenBank/DDBJ databases">
        <authorList>
            <person name="Wang D.B."/>
            <person name="Wang M."/>
        </authorList>
    </citation>
    <scope>NUCLEOTIDE SEQUENCE [LARGE SCALE GENOMIC DNA]</scope>
    <source>
        <strain evidence="6">VL1</strain>
    </source>
</reference>
<dbReference type="PANTHER" id="PTHR11360">
    <property type="entry name" value="MONOCARBOXYLATE TRANSPORTER"/>
    <property type="match status" value="1"/>
</dbReference>